<evidence type="ECO:0000256" key="6">
    <source>
        <dbReference type="SAM" id="MobiDB-lite"/>
    </source>
</evidence>
<name>A0A5N6V363_ASPTM</name>
<dbReference type="Proteomes" id="UP000326950">
    <property type="component" value="Unassembled WGS sequence"/>
</dbReference>
<dbReference type="GO" id="GO:0022857">
    <property type="term" value="F:transmembrane transporter activity"/>
    <property type="evidence" value="ECO:0007669"/>
    <property type="project" value="InterPro"/>
</dbReference>
<proteinExistence type="predicted"/>
<accession>A0A5N6V363</accession>
<evidence type="ECO:0000256" key="7">
    <source>
        <dbReference type="SAM" id="Phobius"/>
    </source>
</evidence>
<gene>
    <name evidence="8" type="ORF">BDV40DRAFT_309186</name>
</gene>
<keyword evidence="3 7" id="KW-0812">Transmembrane</keyword>
<dbReference type="Pfam" id="PF13520">
    <property type="entry name" value="AA_permease_2"/>
    <property type="match status" value="1"/>
</dbReference>
<feature type="transmembrane region" description="Helical" evidence="7">
    <location>
        <begin position="376"/>
        <end position="399"/>
    </location>
</feature>
<keyword evidence="4 7" id="KW-1133">Transmembrane helix</keyword>
<dbReference type="PANTHER" id="PTHR45649">
    <property type="entry name" value="AMINO-ACID PERMEASE BAT1"/>
    <property type="match status" value="1"/>
</dbReference>
<evidence type="ECO:0000313" key="9">
    <source>
        <dbReference type="Proteomes" id="UP000326950"/>
    </source>
</evidence>
<dbReference type="OrthoDB" id="3257095at2759"/>
<evidence type="ECO:0000256" key="2">
    <source>
        <dbReference type="ARBA" id="ARBA00022448"/>
    </source>
</evidence>
<dbReference type="InterPro" id="IPR002293">
    <property type="entry name" value="AA/rel_permease1"/>
</dbReference>
<feature type="transmembrane region" description="Helical" evidence="7">
    <location>
        <begin position="197"/>
        <end position="218"/>
    </location>
</feature>
<evidence type="ECO:0000256" key="5">
    <source>
        <dbReference type="ARBA" id="ARBA00023136"/>
    </source>
</evidence>
<keyword evidence="2" id="KW-0813">Transport</keyword>
<keyword evidence="5 7" id="KW-0472">Membrane</keyword>
<dbReference type="Gene3D" id="1.20.1740.10">
    <property type="entry name" value="Amino acid/polyamine transporter I"/>
    <property type="match status" value="1"/>
</dbReference>
<dbReference type="AlphaFoldDB" id="A0A5N6V363"/>
<comment type="subcellular location">
    <subcellularLocation>
        <location evidence="1">Membrane</location>
        <topology evidence="1">Multi-pass membrane protein</topology>
    </subcellularLocation>
</comment>
<evidence type="ECO:0000256" key="3">
    <source>
        <dbReference type="ARBA" id="ARBA00022692"/>
    </source>
</evidence>
<dbReference type="PANTHER" id="PTHR45649:SF25">
    <property type="entry name" value="TRANSPORTER, PUTATIVE (EUROFUNG)-RELATED"/>
    <property type="match status" value="1"/>
</dbReference>
<feature type="transmembrane region" description="Helical" evidence="7">
    <location>
        <begin position="122"/>
        <end position="146"/>
    </location>
</feature>
<feature type="transmembrane region" description="Helical" evidence="7">
    <location>
        <begin position="316"/>
        <end position="349"/>
    </location>
</feature>
<evidence type="ECO:0000313" key="8">
    <source>
        <dbReference type="EMBL" id="KAE8165418.1"/>
    </source>
</evidence>
<feature type="transmembrane region" description="Helical" evidence="7">
    <location>
        <begin position="461"/>
        <end position="484"/>
    </location>
</feature>
<organism evidence="8 9">
    <name type="scientific">Aspergillus tamarii</name>
    <dbReference type="NCBI Taxonomy" id="41984"/>
    <lineage>
        <taxon>Eukaryota</taxon>
        <taxon>Fungi</taxon>
        <taxon>Dikarya</taxon>
        <taxon>Ascomycota</taxon>
        <taxon>Pezizomycotina</taxon>
        <taxon>Eurotiomycetes</taxon>
        <taxon>Eurotiomycetidae</taxon>
        <taxon>Eurotiales</taxon>
        <taxon>Aspergillaceae</taxon>
        <taxon>Aspergillus</taxon>
        <taxon>Aspergillus subgen. Circumdati</taxon>
    </lineage>
</organism>
<evidence type="ECO:0000256" key="1">
    <source>
        <dbReference type="ARBA" id="ARBA00004141"/>
    </source>
</evidence>
<feature type="region of interest" description="Disordered" evidence="6">
    <location>
        <begin position="1"/>
        <end position="29"/>
    </location>
</feature>
<reference evidence="8 9" key="1">
    <citation type="submission" date="2019-04" db="EMBL/GenBank/DDBJ databases">
        <title>Friends and foes A comparative genomics study of 23 Aspergillus species from section Flavi.</title>
        <authorList>
            <consortium name="DOE Joint Genome Institute"/>
            <person name="Kjaerbolling I."/>
            <person name="Vesth T."/>
            <person name="Frisvad J.C."/>
            <person name="Nybo J.L."/>
            <person name="Theobald S."/>
            <person name="Kildgaard S."/>
            <person name="Isbrandt T."/>
            <person name="Kuo A."/>
            <person name="Sato A."/>
            <person name="Lyhne E.K."/>
            <person name="Kogle M.E."/>
            <person name="Wiebenga A."/>
            <person name="Kun R.S."/>
            <person name="Lubbers R.J."/>
            <person name="Makela M.R."/>
            <person name="Barry K."/>
            <person name="Chovatia M."/>
            <person name="Clum A."/>
            <person name="Daum C."/>
            <person name="Haridas S."/>
            <person name="He G."/>
            <person name="LaButti K."/>
            <person name="Lipzen A."/>
            <person name="Mondo S."/>
            <person name="Riley R."/>
            <person name="Salamov A."/>
            <person name="Simmons B.A."/>
            <person name="Magnuson J.K."/>
            <person name="Henrissat B."/>
            <person name="Mortensen U.H."/>
            <person name="Larsen T.O."/>
            <person name="Devries R.P."/>
            <person name="Grigoriev I.V."/>
            <person name="Machida M."/>
            <person name="Baker S.E."/>
            <person name="Andersen M.R."/>
        </authorList>
    </citation>
    <scope>NUCLEOTIDE SEQUENCE [LARGE SCALE GENOMIC DNA]</scope>
    <source>
        <strain evidence="8 9">CBS 117626</strain>
    </source>
</reference>
<feature type="transmembrane region" description="Helical" evidence="7">
    <location>
        <begin position="77"/>
        <end position="101"/>
    </location>
</feature>
<dbReference type="GO" id="GO:0016020">
    <property type="term" value="C:membrane"/>
    <property type="evidence" value="ECO:0007669"/>
    <property type="project" value="UniProtKB-SubCell"/>
</dbReference>
<evidence type="ECO:0000256" key="4">
    <source>
        <dbReference type="ARBA" id="ARBA00022989"/>
    </source>
</evidence>
<keyword evidence="9" id="KW-1185">Reference proteome</keyword>
<sequence>MATYESKNHASTISAGGTPLEEQDNQRLQQMGKKPVLTRNFGIVSIFGFSCTLLGTWEGLLGTFIRPLQNGGPGGTVYAFIFAWVGTAAIFVVLSELTSMAPTAGGQYHWAAMLAPIRYQKFLSYMSGWWAVLGWQTALASCAFMTGTMIQGAAILGNSLYKSLSWQGTLIVWAALLCALLVNLVGGKLLPRIESVLLVVHILGFFSIMIPLTCLSDHKPKEEVFLHFLNSGGFSTQGLSWFVGMTSCAFGFAGGDAAVHMSEEVANASRIIPHALILSVLLNGCLGFGMLISVLFCVGNLEDALRSPTGYPFMEIFYTATSSLPGSLFMCSILIIIYCCSLMGLLAAASRQLWSFSRDRGVPGWRWWSQVSSSQGLPVQSIILTVIVSAMLAVINIGSSVALDAIVSMAVSALYLSYLTVSILLLYRRIRGDISLYNHSGDDVINAPGAKLAWGPFQCPGVWGIAINAFAIVYIMIVVFFSFWPSEMHPNIESMNWSVLGTGGSSILAVGYYFARARHIYIGPIREL</sequence>
<feature type="transmembrane region" description="Helical" evidence="7">
    <location>
        <begin position="166"/>
        <end position="185"/>
    </location>
</feature>
<feature type="transmembrane region" description="Helical" evidence="7">
    <location>
        <begin position="271"/>
        <end position="296"/>
    </location>
</feature>
<feature type="transmembrane region" description="Helical" evidence="7">
    <location>
        <begin position="405"/>
        <end position="427"/>
    </location>
</feature>
<protein>
    <submittedName>
        <fullName evidence="8">Amino acid/polyamine transporter I</fullName>
    </submittedName>
</protein>
<feature type="transmembrane region" description="Helical" evidence="7">
    <location>
        <begin position="238"/>
        <end position="259"/>
    </location>
</feature>
<feature type="transmembrane region" description="Helical" evidence="7">
    <location>
        <begin position="36"/>
        <end position="57"/>
    </location>
</feature>
<feature type="transmembrane region" description="Helical" evidence="7">
    <location>
        <begin position="496"/>
        <end position="515"/>
    </location>
</feature>
<dbReference type="EMBL" id="ML738600">
    <property type="protein sequence ID" value="KAE8165418.1"/>
    <property type="molecule type" value="Genomic_DNA"/>
</dbReference>